<dbReference type="FunCoup" id="D2VEN4">
    <property type="interactions" value="337"/>
</dbReference>
<evidence type="ECO:0000256" key="4">
    <source>
        <dbReference type="ARBA" id="ARBA00022833"/>
    </source>
</evidence>
<dbReference type="GO" id="GO:0005524">
    <property type="term" value="F:ATP binding"/>
    <property type="evidence" value="ECO:0007669"/>
    <property type="project" value="InterPro"/>
</dbReference>
<dbReference type="OrthoDB" id="10256793at2759"/>
<dbReference type="Gene3D" id="2.60.260.20">
    <property type="entry name" value="Urease metallochaperone UreE, N-terminal domain"/>
    <property type="match status" value="2"/>
</dbReference>
<dbReference type="RefSeq" id="XP_002677381.1">
    <property type="nucleotide sequence ID" value="XM_002677335.1"/>
</dbReference>
<evidence type="ECO:0000256" key="6">
    <source>
        <dbReference type="PROSITE-ProRule" id="PRU00546"/>
    </source>
</evidence>
<dbReference type="CDD" id="cd10719">
    <property type="entry name" value="DnaJ_zf"/>
    <property type="match status" value="1"/>
</dbReference>
<evidence type="ECO:0000259" key="9">
    <source>
        <dbReference type="PROSITE" id="PS51188"/>
    </source>
</evidence>
<evidence type="ECO:0000256" key="3">
    <source>
        <dbReference type="ARBA" id="ARBA00022771"/>
    </source>
</evidence>
<dbReference type="InterPro" id="IPR012724">
    <property type="entry name" value="DnaJ"/>
</dbReference>
<dbReference type="OMA" id="MATDYYA"/>
<feature type="domain" description="CR-type" evidence="9">
    <location>
        <begin position="129"/>
        <end position="206"/>
    </location>
</feature>
<dbReference type="GO" id="GO:0042026">
    <property type="term" value="P:protein refolding"/>
    <property type="evidence" value="ECO:0007669"/>
    <property type="project" value="TreeGrafter"/>
</dbReference>
<dbReference type="PROSITE" id="PS50076">
    <property type="entry name" value="DNAJ_2"/>
    <property type="match status" value="1"/>
</dbReference>
<evidence type="ECO:0000313" key="10">
    <source>
        <dbReference type="EMBL" id="EFC44637.1"/>
    </source>
</evidence>
<keyword evidence="11" id="KW-1185">Reference proteome</keyword>
<dbReference type="InterPro" id="IPR036410">
    <property type="entry name" value="HSP_DnaJ_Cys-rich_dom_sf"/>
</dbReference>
<feature type="domain" description="J" evidence="8">
    <location>
        <begin position="6"/>
        <end position="70"/>
    </location>
</feature>
<dbReference type="GO" id="GO:0031072">
    <property type="term" value="F:heat shock protein binding"/>
    <property type="evidence" value="ECO:0007669"/>
    <property type="project" value="InterPro"/>
</dbReference>
<dbReference type="Pfam" id="PF00684">
    <property type="entry name" value="DnaJ_CXXCXGXG"/>
    <property type="match status" value="1"/>
</dbReference>
<dbReference type="VEuPathDB" id="AmoebaDB:NAEGRDRAFT_2013"/>
<evidence type="ECO:0000256" key="7">
    <source>
        <dbReference type="SAM" id="MobiDB-lite"/>
    </source>
</evidence>
<evidence type="ECO:0000256" key="2">
    <source>
        <dbReference type="ARBA" id="ARBA00022737"/>
    </source>
</evidence>
<dbReference type="STRING" id="5762.D2VEN4"/>
<keyword evidence="2" id="KW-0677">Repeat</keyword>
<feature type="region of interest" description="Disordered" evidence="7">
    <location>
        <begin position="217"/>
        <end position="239"/>
    </location>
</feature>
<dbReference type="InterPro" id="IPR036869">
    <property type="entry name" value="J_dom_sf"/>
</dbReference>
<dbReference type="Pfam" id="PF01556">
    <property type="entry name" value="DnaJ_C"/>
    <property type="match status" value="1"/>
</dbReference>
<dbReference type="CDD" id="cd06257">
    <property type="entry name" value="DnaJ"/>
    <property type="match status" value="1"/>
</dbReference>
<dbReference type="EMBL" id="GG738867">
    <property type="protein sequence ID" value="EFC44637.1"/>
    <property type="molecule type" value="Genomic_DNA"/>
</dbReference>
<sequence>ILKEKDPYKILGVPKTATKEEIKKKFKEMAKKFHPDINKAADAKEKFAELNGAYQILVDDEKRRMYDMTGIGGGGNPFGGGGGMSREQAEEIFNQFFGRGGGGGQPRGPRQGADVRKSIRISLKEAVTGTKKDLRINKAIECTPCNATGVKAGTKPKSCTKCNGTGTMTMQQGFFILRSTCDSCNGAGKIHEDCPSCKGEGYTSEMRTVEVTIPSGVDTGSTLRLPGRGAAGQRGGPPGDMFLEVFVEPDRTFTRKGDDLDTKINISLSQAVLGGSVELNSITDEKLQIQIPSGVQPGDRVTVKGKGIKPKNKFTGGNLNVYLNIQIPKSLSSQQRELFEL</sequence>
<dbReference type="KEGG" id="ngr:NAEGRDRAFT_2013"/>
<dbReference type="SUPFAM" id="SSF46565">
    <property type="entry name" value="Chaperone J-domain"/>
    <property type="match status" value="1"/>
</dbReference>
<dbReference type="InterPro" id="IPR018253">
    <property type="entry name" value="DnaJ_domain_CS"/>
</dbReference>
<feature type="non-terminal residue" evidence="10">
    <location>
        <position position="1"/>
    </location>
</feature>
<accession>D2VEN4</accession>
<keyword evidence="5" id="KW-0143">Chaperone</keyword>
<dbReference type="InParanoid" id="D2VEN4"/>
<dbReference type="InterPro" id="IPR002939">
    <property type="entry name" value="DnaJ_C"/>
</dbReference>
<dbReference type="SUPFAM" id="SSF57938">
    <property type="entry name" value="DnaJ/Hsp40 cysteine-rich domain"/>
    <property type="match status" value="1"/>
</dbReference>
<name>D2VEN4_NAEGR</name>
<protein>
    <submittedName>
        <fullName evidence="10">Predicted protein</fullName>
    </submittedName>
</protein>
<dbReference type="Gene3D" id="1.10.287.110">
    <property type="entry name" value="DnaJ domain"/>
    <property type="match status" value="1"/>
</dbReference>
<dbReference type="PROSITE" id="PS51188">
    <property type="entry name" value="ZF_CR"/>
    <property type="match status" value="1"/>
</dbReference>
<dbReference type="eggNOG" id="KOG0715">
    <property type="taxonomic scope" value="Eukaryota"/>
</dbReference>
<dbReference type="PANTHER" id="PTHR43096">
    <property type="entry name" value="DNAJ HOMOLOG 1, MITOCHONDRIAL-RELATED"/>
    <property type="match status" value="1"/>
</dbReference>
<dbReference type="PROSITE" id="PS00636">
    <property type="entry name" value="DNAJ_1"/>
    <property type="match status" value="1"/>
</dbReference>
<feature type="zinc finger region" description="CR-type" evidence="6">
    <location>
        <begin position="129"/>
        <end position="206"/>
    </location>
</feature>
<dbReference type="PANTHER" id="PTHR43096:SF52">
    <property type="entry name" value="DNAJ HOMOLOG 1, MITOCHONDRIAL-RELATED"/>
    <property type="match status" value="1"/>
</dbReference>
<dbReference type="GeneID" id="8848481"/>
<dbReference type="InterPro" id="IPR001305">
    <property type="entry name" value="HSP_DnaJ_Cys-rich_dom"/>
</dbReference>
<keyword evidence="4 6" id="KW-0862">Zinc</keyword>
<organism evidence="11">
    <name type="scientific">Naegleria gruberi</name>
    <name type="common">Amoeba</name>
    <dbReference type="NCBI Taxonomy" id="5762"/>
    <lineage>
        <taxon>Eukaryota</taxon>
        <taxon>Discoba</taxon>
        <taxon>Heterolobosea</taxon>
        <taxon>Tetramitia</taxon>
        <taxon>Eutetramitia</taxon>
        <taxon>Vahlkampfiidae</taxon>
        <taxon>Naegleria</taxon>
    </lineage>
</organism>
<feature type="non-terminal residue" evidence="10">
    <location>
        <position position="341"/>
    </location>
</feature>
<dbReference type="InterPro" id="IPR001623">
    <property type="entry name" value="DnaJ_domain"/>
</dbReference>
<evidence type="ECO:0000256" key="5">
    <source>
        <dbReference type="ARBA" id="ARBA00023186"/>
    </source>
</evidence>
<dbReference type="FunFam" id="2.10.230.10:FF:000002">
    <property type="entry name" value="Molecular chaperone DnaJ"/>
    <property type="match status" value="1"/>
</dbReference>
<dbReference type="GO" id="GO:0008270">
    <property type="term" value="F:zinc ion binding"/>
    <property type="evidence" value="ECO:0007669"/>
    <property type="project" value="UniProtKB-KW"/>
</dbReference>
<dbReference type="SUPFAM" id="SSF49493">
    <property type="entry name" value="HSP40/DnaJ peptide-binding domain"/>
    <property type="match status" value="2"/>
</dbReference>
<reference evidence="10 11" key="1">
    <citation type="journal article" date="2010" name="Cell">
        <title>The genome of Naegleria gruberi illuminates early eukaryotic versatility.</title>
        <authorList>
            <person name="Fritz-Laylin L.K."/>
            <person name="Prochnik S.E."/>
            <person name="Ginger M.L."/>
            <person name="Dacks J.B."/>
            <person name="Carpenter M.L."/>
            <person name="Field M.C."/>
            <person name="Kuo A."/>
            <person name="Paredez A."/>
            <person name="Chapman J."/>
            <person name="Pham J."/>
            <person name="Shu S."/>
            <person name="Neupane R."/>
            <person name="Cipriano M."/>
            <person name="Mancuso J."/>
            <person name="Tu H."/>
            <person name="Salamov A."/>
            <person name="Lindquist E."/>
            <person name="Shapiro H."/>
            <person name="Lucas S."/>
            <person name="Grigoriev I.V."/>
            <person name="Cande W.Z."/>
            <person name="Fulton C."/>
            <person name="Rokhsar D.S."/>
            <person name="Dawson S.C."/>
        </authorList>
    </citation>
    <scope>NUCLEOTIDE SEQUENCE [LARGE SCALE GENOMIC DNA]</scope>
    <source>
        <strain evidence="10 11">NEG-M</strain>
    </source>
</reference>
<evidence type="ECO:0000259" key="8">
    <source>
        <dbReference type="PROSITE" id="PS50076"/>
    </source>
</evidence>
<keyword evidence="3 6" id="KW-0863">Zinc-finger</keyword>
<feature type="compositionally biased region" description="Gly residues" evidence="7">
    <location>
        <begin position="229"/>
        <end position="238"/>
    </location>
</feature>
<dbReference type="PRINTS" id="PR00625">
    <property type="entry name" value="JDOMAIN"/>
</dbReference>
<dbReference type="AlphaFoldDB" id="D2VEN4"/>
<dbReference type="InterPro" id="IPR008971">
    <property type="entry name" value="HSP40/DnaJ_pept-bd"/>
</dbReference>
<evidence type="ECO:0000313" key="11">
    <source>
        <dbReference type="Proteomes" id="UP000006671"/>
    </source>
</evidence>
<dbReference type="Proteomes" id="UP000006671">
    <property type="component" value="Unassembled WGS sequence"/>
</dbReference>
<evidence type="ECO:0000256" key="1">
    <source>
        <dbReference type="ARBA" id="ARBA00022723"/>
    </source>
</evidence>
<dbReference type="Pfam" id="PF00226">
    <property type="entry name" value="DnaJ"/>
    <property type="match status" value="1"/>
</dbReference>
<dbReference type="GO" id="GO:0051082">
    <property type="term" value="F:unfolded protein binding"/>
    <property type="evidence" value="ECO:0007669"/>
    <property type="project" value="InterPro"/>
</dbReference>
<dbReference type="CDD" id="cd10747">
    <property type="entry name" value="DnaJ_C"/>
    <property type="match status" value="1"/>
</dbReference>
<dbReference type="FunFam" id="2.60.260.20:FF:000013">
    <property type="entry name" value="DnaJ subfamily B member 11"/>
    <property type="match status" value="1"/>
</dbReference>
<dbReference type="GO" id="GO:0009408">
    <property type="term" value="P:response to heat"/>
    <property type="evidence" value="ECO:0007669"/>
    <property type="project" value="InterPro"/>
</dbReference>
<dbReference type="SMART" id="SM00271">
    <property type="entry name" value="DnaJ"/>
    <property type="match status" value="1"/>
</dbReference>
<proteinExistence type="inferred from homology"/>
<gene>
    <name evidence="10" type="ORF">NAEGRDRAFT_2013</name>
</gene>
<dbReference type="Gene3D" id="2.10.230.10">
    <property type="entry name" value="Heat shock protein DnaJ, cysteine-rich domain"/>
    <property type="match status" value="1"/>
</dbReference>
<dbReference type="GO" id="GO:0005737">
    <property type="term" value="C:cytoplasm"/>
    <property type="evidence" value="ECO:0007669"/>
    <property type="project" value="TreeGrafter"/>
</dbReference>
<keyword evidence="1 6" id="KW-0479">Metal-binding</keyword>
<dbReference type="HAMAP" id="MF_01152">
    <property type="entry name" value="DnaJ"/>
    <property type="match status" value="1"/>
</dbReference>